<keyword evidence="4" id="KW-1185">Reference proteome</keyword>
<dbReference type="GO" id="GO:1990189">
    <property type="term" value="F:protein N-terminal-serine acetyltransferase activity"/>
    <property type="evidence" value="ECO:0007669"/>
    <property type="project" value="TreeGrafter"/>
</dbReference>
<evidence type="ECO:0000259" key="2">
    <source>
        <dbReference type="PROSITE" id="PS51186"/>
    </source>
</evidence>
<dbReference type="GO" id="GO:0008999">
    <property type="term" value="F:protein-N-terminal-alanine acetyltransferase activity"/>
    <property type="evidence" value="ECO:0007669"/>
    <property type="project" value="TreeGrafter"/>
</dbReference>
<dbReference type="Gene3D" id="3.40.630.30">
    <property type="match status" value="1"/>
</dbReference>
<gene>
    <name evidence="3" type="ORF">CAter282_4283</name>
</gene>
<feature type="compositionally biased region" description="Pro residues" evidence="1">
    <location>
        <begin position="16"/>
        <end position="26"/>
    </location>
</feature>
<feature type="region of interest" description="Disordered" evidence="1">
    <location>
        <begin position="1"/>
        <end position="31"/>
    </location>
</feature>
<dbReference type="Proteomes" id="UP000071778">
    <property type="component" value="Chromosome"/>
</dbReference>
<dbReference type="PANTHER" id="PTHR43441:SF2">
    <property type="entry name" value="FAMILY ACETYLTRANSFERASE, PUTATIVE (AFU_ORTHOLOGUE AFUA_7G00850)-RELATED"/>
    <property type="match status" value="1"/>
</dbReference>
<sequence length="237" mass="26846">MPQQSTAADTGRPLPDWKPAPLPQPIPLQGDSIRLLPVDPARDASDLYEAEHAADADPTQWDYLAVGPFDNPQDFSAWLKNCAASRDPLFFTVVDQHSGKPTGVLSYLAITPEHGSIEIGHIWFSARMQRTRQATEAIYLLARHAFDDLGYRRLEWKCNSLNLRSQKAALRFGFTPEGLFRQHRVFKGKNRDTAWFSMLDSEWPAQRAVFEAWLHADNFDSAGKQKKSLQQIRAEQA</sequence>
<dbReference type="RefSeq" id="WP_061534813.1">
    <property type="nucleotide sequence ID" value="NZ_CP013233.1"/>
</dbReference>
<keyword evidence="3" id="KW-0808">Transferase</keyword>
<reference evidence="3 4" key="1">
    <citation type="submission" date="2015-11" db="EMBL/GenBank/DDBJ databases">
        <title>Exploring the genomic traits of fungus-feeding bacterial genus Collimonas.</title>
        <authorList>
            <person name="Song C."/>
            <person name="Schmidt R."/>
            <person name="de Jager V."/>
            <person name="Krzyzanowska D."/>
            <person name="Jongedijk E."/>
            <person name="Cankar K."/>
            <person name="Beekwilder J."/>
            <person name="van Veen A."/>
            <person name="de Boer W."/>
            <person name="van Veen J.A."/>
            <person name="Garbeva P."/>
        </authorList>
    </citation>
    <scope>NUCLEOTIDE SEQUENCE [LARGE SCALE GENOMIC DNA]</scope>
    <source>
        <strain evidence="3 4">Ter282</strain>
    </source>
</reference>
<dbReference type="InterPro" id="IPR051908">
    <property type="entry name" value="Ribosomal_N-acetyltransferase"/>
</dbReference>
<proteinExistence type="predicted"/>
<evidence type="ECO:0000313" key="3">
    <source>
        <dbReference type="EMBL" id="AMP11943.1"/>
    </source>
</evidence>
<dbReference type="InterPro" id="IPR000182">
    <property type="entry name" value="GNAT_dom"/>
</dbReference>
<dbReference type="PANTHER" id="PTHR43441">
    <property type="entry name" value="RIBOSOMAL-PROTEIN-SERINE ACETYLTRANSFERASE"/>
    <property type="match status" value="1"/>
</dbReference>
<dbReference type="EMBL" id="CP013235">
    <property type="protein sequence ID" value="AMP11943.1"/>
    <property type="molecule type" value="Genomic_DNA"/>
</dbReference>
<dbReference type="OrthoDB" id="5295305at2"/>
<dbReference type="PROSITE" id="PS51186">
    <property type="entry name" value="GNAT"/>
    <property type="match status" value="1"/>
</dbReference>
<protein>
    <submittedName>
        <fullName evidence="3">Acetyltransferase family protein</fullName>
    </submittedName>
</protein>
<dbReference type="PATRIC" id="fig|279058.17.peg.4613"/>
<feature type="domain" description="N-acetyltransferase" evidence="2">
    <location>
        <begin position="33"/>
        <end position="192"/>
    </location>
</feature>
<name>A0A127QPE7_9BURK</name>
<dbReference type="FunFam" id="3.40.630.30:FF:000047">
    <property type="entry name" value="Acetyltransferase, GNAT family"/>
    <property type="match status" value="1"/>
</dbReference>
<evidence type="ECO:0000313" key="4">
    <source>
        <dbReference type="Proteomes" id="UP000071778"/>
    </source>
</evidence>
<organism evidence="3 4">
    <name type="scientific">Collimonas arenae</name>
    <dbReference type="NCBI Taxonomy" id="279058"/>
    <lineage>
        <taxon>Bacteria</taxon>
        <taxon>Pseudomonadati</taxon>
        <taxon>Pseudomonadota</taxon>
        <taxon>Betaproteobacteria</taxon>
        <taxon>Burkholderiales</taxon>
        <taxon>Oxalobacteraceae</taxon>
        <taxon>Collimonas</taxon>
    </lineage>
</organism>
<dbReference type="Pfam" id="PF13302">
    <property type="entry name" value="Acetyltransf_3"/>
    <property type="match status" value="1"/>
</dbReference>
<accession>A0A127QPE7</accession>
<dbReference type="InterPro" id="IPR016181">
    <property type="entry name" value="Acyl_CoA_acyltransferase"/>
</dbReference>
<evidence type="ECO:0000256" key="1">
    <source>
        <dbReference type="SAM" id="MobiDB-lite"/>
    </source>
</evidence>
<dbReference type="SUPFAM" id="SSF55729">
    <property type="entry name" value="Acyl-CoA N-acyltransferases (Nat)"/>
    <property type="match status" value="1"/>
</dbReference>
<dbReference type="AlphaFoldDB" id="A0A127QPE7"/>